<feature type="domain" description="MARVEL" evidence="6">
    <location>
        <begin position="10"/>
        <end position="147"/>
    </location>
</feature>
<dbReference type="OrthoDB" id="2117453at2759"/>
<sequence>MALETHVRRGHPITFGLLVIFGIVELAISAWLVSRFHARHDFSSLTERDRVAFTLFASCWTVVLGFFYGILFWHSAAGSILTSVASHMIFLFLTWVFWTAAAASITVELGGGLDCNTQRIFNYCDQLNALEAFAWIEWALTTFAFFFVLIRGVQAARRGDGYRGALA</sequence>
<evidence type="ECO:0000256" key="1">
    <source>
        <dbReference type="ARBA" id="ARBA00004141"/>
    </source>
</evidence>
<evidence type="ECO:0000259" key="6">
    <source>
        <dbReference type="Pfam" id="PF01284"/>
    </source>
</evidence>
<comment type="caution">
    <text evidence="7">The sequence shown here is derived from an EMBL/GenBank/DDBJ whole genome shotgun (WGS) entry which is preliminary data.</text>
</comment>
<dbReference type="EMBL" id="JAACJM010000175">
    <property type="protein sequence ID" value="KAF5340482.1"/>
    <property type="molecule type" value="Genomic_DNA"/>
</dbReference>
<keyword evidence="3 5" id="KW-1133">Transmembrane helix</keyword>
<dbReference type="Pfam" id="PF01284">
    <property type="entry name" value="MARVEL"/>
    <property type="match status" value="1"/>
</dbReference>
<protein>
    <recommendedName>
        <fullName evidence="6">MARVEL domain-containing protein</fullName>
    </recommendedName>
</protein>
<feature type="transmembrane region" description="Helical" evidence="5">
    <location>
        <begin position="53"/>
        <end position="73"/>
    </location>
</feature>
<evidence type="ECO:0000313" key="8">
    <source>
        <dbReference type="Proteomes" id="UP000559256"/>
    </source>
</evidence>
<dbReference type="GO" id="GO:0016020">
    <property type="term" value="C:membrane"/>
    <property type="evidence" value="ECO:0007669"/>
    <property type="project" value="UniProtKB-SubCell"/>
</dbReference>
<dbReference type="AlphaFoldDB" id="A0A8H5FL00"/>
<name>A0A8H5FL00_9AGAR</name>
<keyword evidence="4 5" id="KW-0472">Membrane</keyword>
<keyword evidence="8" id="KW-1185">Reference proteome</keyword>
<evidence type="ECO:0000256" key="3">
    <source>
        <dbReference type="ARBA" id="ARBA00022989"/>
    </source>
</evidence>
<comment type="subcellular location">
    <subcellularLocation>
        <location evidence="1">Membrane</location>
        <topology evidence="1">Multi-pass membrane protein</topology>
    </subcellularLocation>
</comment>
<evidence type="ECO:0000313" key="7">
    <source>
        <dbReference type="EMBL" id="KAF5340482.1"/>
    </source>
</evidence>
<dbReference type="InterPro" id="IPR008253">
    <property type="entry name" value="Marvel"/>
</dbReference>
<feature type="transmembrane region" description="Helical" evidence="5">
    <location>
        <begin position="80"/>
        <end position="98"/>
    </location>
</feature>
<evidence type="ECO:0000256" key="5">
    <source>
        <dbReference type="SAM" id="Phobius"/>
    </source>
</evidence>
<keyword evidence="2 5" id="KW-0812">Transmembrane</keyword>
<reference evidence="7 8" key="1">
    <citation type="journal article" date="2020" name="ISME J.">
        <title>Uncovering the hidden diversity of litter-decomposition mechanisms in mushroom-forming fungi.</title>
        <authorList>
            <person name="Floudas D."/>
            <person name="Bentzer J."/>
            <person name="Ahren D."/>
            <person name="Johansson T."/>
            <person name="Persson P."/>
            <person name="Tunlid A."/>
        </authorList>
    </citation>
    <scope>NUCLEOTIDE SEQUENCE [LARGE SCALE GENOMIC DNA]</scope>
    <source>
        <strain evidence="7 8">CBS 291.85</strain>
    </source>
</reference>
<accession>A0A8H5FL00</accession>
<feature type="transmembrane region" description="Helical" evidence="5">
    <location>
        <begin position="132"/>
        <end position="153"/>
    </location>
</feature>
<evidence type="ECO:0000256" key="2">
    <source>
        <dbReference type="ARBA" id="ARBA00022692"/>
    </source>
</evidence>
<dbReference type="Proteomes" id="UP000559256">
    <property type="component" value="Unassembled WGS sequence"/>
</dbReference>
<evidence type="ECO:0000256" key="4">
    <source>
        <dbReference type="ARBA" id="ARBA00023136"/>
    </source>
</evidence>
<organism evidence="7 8">
    <name type="scientific">Tetrapyrgos nigripes</name>
    <dbReference type="NCBI Taxonomy" id="182062"/>
    <lineage>
        <taxon>Eukaryota</taxon>
        <taxon>Fungi</taxon>
        <taxon>Dikarya</taxon>
        <taxon>Basidiomycota</taxon>
        <taxon>Agaricomycotina</taxon>
        <taxon>Agaricomycetes</taxon>
        <taxon>Agaricomycetidae</taxon>
        <taxon>Agaricales</taxon>
        <taxon>Marasmiineae</taxon>
        <taxon>Marasmiaceae</taxon>
        <taxon>Tetrapyrgos</taxon>
    </lineage>
</organism>
<proteinExistence type="predicted"/>
<feature type="transmembrane region" description="Helical" evidence="5">
    <location>
        <begin position="12"/>
        <end position="33"/>
    </location>
</feature>
<gene>
    <name evidence="7" type="ORF">D9758_014552</name>
</gene>